<organism evidence="3 4">
    <name type="scientific">Fibrobacter succinogenes (strain ATCC 19169 / S85)</name>
    <dbReference type="NCBI Taxonomy" id="59374"/>
    <lineage>
        <taxon>Bacteria</taxon>
        <taxon>Pseudomonadati</taxon>
        <taxon>Fibrobacterota</taxon>
        <taxon>Fibrobacteria</taxon>
        <taxon>Fibrobacterales</taxon>
        <taxon>Fibrobacteraceae</taxon>
        <taxon>Fibrobacter</taxon>
    </lineage>
</organism>
<dbReference type="KEGG" id="fsc:FSU_0766"/>
<dbReference type="OrthoDB" id="9813641at2"/>
<sequence length="264" mass="29796">MKNIKSLFLSGLAVAFVMGLGTAQAKEWEQSFIVNLSSSDYIDNPVWGFSKDSVVFENGKGYSVWLWDAACVCGILYGACNFTMKNVAFFEYDQNFWSVNSKDALKEGTTLDLNDSLAFYEERDGSWHSLTESYKHSLKNSTANDTNYFVYKKDSSYYALCQYITVYDTVYDWNYRVTKQGFPAYYVHQCIFQDDGTPTFSKIPSYSGELPVGKGVLPPSPIVKPVRNRNKVKPVAKPYLVNGQSASGLTAKGVRVEGDRIYRH</sequence>
<dbReference type="STRING" id="59374.FSU_0766"/>
<dbReference type="HOGENOM" id="CLU_1052712_0_0_0"/>
<dbReference type="EMBL" id="CP001792">
    <property type="protein sequence ID" value="ACX73964.1"/>
    <property type="molecule type" value="Genomic_DNA"/>
</dbReference>
<dbReference type="RefSeq" id="WP_012820194.1">
    <property type="nucleotide sequence ID" value="NC_013410.1"/>
</dbReference>
<dbReference type="KEGG" id="fsu:Fisuc_0352"/>
<reference evidence="4" key="2">
    <citation type="submission" date="2010-08" db="EMBL/GenBank/DDBJ databases">
        <title>Complete sequence of Fibrobacter succinogenes subsp. succinogenes S85.</title>
        <authorList>
            <person name="Durkin A.S."/>
            <person name="Nelson K.E."/>
            <person name="Morrison M."/>
            <person name="Forsberg C.W."/>
            <person name="Wilson D.B."/>
            <person name="Russell J.B."/>
            <person name="Cann I.K.O."/>
            <person name="Mackie R.I."/>
            <person name="White B.A."/>
        </authorList>
    </citation>
    <scope>NUCLEOTIDE SEQUENCE [LARGE SCALE GENOMIC DNA]</scope>
    <source>
        <strain evidence="4">ATCC 19169 / S85</strain>
    </source>
</reference>
<protein>
    <recommendedName>
        <fullName evidence="6">Lipoprotein</fullName>
    </recommendedName>
</protein>
<evidence type="ECO:0000313" key="3">
    <source>
        <dbReference type="EMBL" id="ADL26988.1"/>
    </source>
</evidence>
<proteinExistence type="predicted"/>
<dbReference type="AlphaFoldDB" id="C9RKN6"/>
<reference evidence="2 5" key="1">
    <citation type="submission" date="2009-10" db="EMBL/GenBank/DDBJ databases">
        <title>Complete sequence of Fibrobacter succinogenes subsp. succinogenes S85.</title>
        <authorList>
            <consortium name="US DOE Joint Genome Institute"/>
            <person name="Lucas S."/>
            <person name="Copeland A."/>
            <person name="Lapidus A."/>
            <person name="Glavina del Rio T."/>
            <person name="Tice H."/>
            <person name="Bruce D."/>
            <person name="Goodwin L."/>
            <person name="Pitluck S."/>
            <person name="Chertkov O."/>
            <person name="Detter J.C."/>
            <person name="Han C."/>
            <person name="Tapia R."/>
            <person name="Larimer F."/>
            <person name="Land M."/>
            <person name="Hauser L."/>
            <person name="Kyrpides N."/>
            <person name="Mikhailova N."/>
            <person name="Weimer P.J."/>
            <person name="Stevenson D.M."/>
            <person name="Boyum J."/>
            <person name="Brumm P.I."/>
            <person name="Mead D."/>
        </authorList>
    </citation>
    <scope>NUCLEOTIDE SEQUENCE [LARGE SCALE GENOMIC DNA]</scope>
    <source>
        <strain evidence="5">ATCC 19169 / S85</strain>
        <strain evidence="2">S85</strain>
    </source>
</reference>
<gene>
    <name evidence="2" type="ordered locus">Fisuc_0352</name>
    <name evidence="3" type="ordered locus">FSU_0766</name>
</gene>
<reference evidence="3" key="3">
    <citation type="submission" date="2010-08" db="EMBL/GenBank/DDBJ databases">
        <authorList>
            <person name="Durkin A.S."/>
            <person name="Nelson K.E."/>
            <person name="Morrison M."/>
            <person name="Forsberg C.W."/>
            <person name="Wilson D.B."/>
            <person name="Russell J.B."/>
            <person name="Cann I.K.O."/>
            <person name="Mackie R.I."/>
            <person name="White B.A."/>
        </authorList>
    </citation>
    <scope>NUCLEOTIDE SEQUENCE</scope>
    <source>
        <strain evidence="3">S85</strain>
    </source>
</reference>
<evidence type="ECO:0000313" key="5">
    <source>
        <dbReference type="Proteomes" id="UP000001497"/>
    </source>
</evidence>
<dbReference type="Proteomes" id="UP000000517">
    <property type="component" value="Chromosome"/>
</dbReference>
<keyword evidence="5" id="KW-1185">Reference proteome</keyword>
<accession>C9RKN6</accession>
<name>C9RKN6_FIBSS</name>
<evidence type="ECO:0008006" key="6">
    <source>
        <dbReference type="Google" id="ProtNLM"/>
    </source>
</evidence>
<evidence type="ECO:0000313" key="2">
    <source>
        <dbReference type="EMBL" id="ACX73964.1"/>
    </source>
</evidence>
<keyword evidence="1" id="KW-0732">Signal</keyword>
<feature type="signal peptide" evidence="1">
    <location>
        <begin position="1"/>
        <end position="25"/>
    </location>
</feature>
<feature type="chain" id="PRO_5003000166" description="Lipoprotein" evidence="1">
    <location>
        <begin position="26"/>
        <end position="264"/>
    </location>
</feature>
<dbReference type="EMBL" id="CP002158">
    <property type="protein sequence ID" value="ADL26988.1"/>
    <property type="molecule type" value="Genomic_DNA"/>
</dbReference>
<evidence type="ECO:0000256" key="1">
    <source>
        <dbReference type="SAM" id="SignalP"/>
    </source>
</evidence>
<dbReference type="Proteomes" id="UP000001497">
    <property type="component" value="Chromosome"/>
</dbReference>
<evidence type="ECO:0000313" key="4">
    <source>
        <dbReference type="Proteomes" id="UP000000517"/>
    </source>
</evidence>